<feature type="repeat" description="WD" evidence="3">
    <location>
        <begin position="874"/>
        <end position="915"/>
    </location>
</feature>
<evidence type="ECO:0000259" key="5">
    <source>
        <dbReference type="Pfam" id="PF23414"/>
    </source>
</evidence>
<dbReference type="Gene3D" id="2.130.10.10">
    <property type="entry name" value="YVTN repeat-like/Quinoprotein amine dehydrogenase"/>
    <property type="match status" value="6"/>
</dbReference>
<proteinExistence type="predicted"/>
<keyword evidence="6" id="KW-0808">Transferase</keyword>
<name>K9VGI2_9CYAN</name>
<feature type="repeat" description="WD" evidence="3">
    <location>
        <begin position="572"/>
        <end position="613"/>
    </location>
</feature>
<feature type="repeat" description="WD" evidence="3">
    <location>
        <begin position="832"/>
        <end position="873"/>
    </location>
</feature>
<feature type="repeat" description="WD" evidence="3">
    <location>
        <begin position="1000"/>
        <end position="1031"/>
    </location>
</feature>
<dbReference type="SUPFAM" id="SSF50978">
    <property type="entry name" value="WD40 repeat-like"/>
    <property type="match status" value="1"/>
</dbReference>
<feature type="repeat" description="WD" evidence="3">
    <location>
        <begin position="790"/>
        <end position="831"/>
    </location>
</feature>
<dbReference type="InterPro" id="IPR050349">
    <property type="entry name" value="WD_LIS1/nudF_dynein_reg"/>
</dbReference>
<dbReference type="Pfam" id="PF23414">
    <property type="entry name" value="Beta-prop_EML_2"/>
    <property type="match status" value="1"/>
</dbReference>
<organism evidence="6 7">
    <name type="scientific">Phormidium nigroviride PCC 7112</name>
    <dbReference type="NCBI Taxonomy" id="179408"/>
    <lineage>
        <taxon>Bacteria</taxon>
        <taxon>Bacillati</taxon>
        <taxon>Cyanobacteriota</taxon>
        <taxon>Cyanophyceae</taxon>
        <taxon>Oscillatoriophycideae</taxon>
        <taxon>Oscillatoriales</taxon>
        <taxon>Oscillatoriaceae</taxon>
        <taxon>Phormidium</taxon>
    </lineage>
</organism>
<feature type="repeat" description="WD" evidence="3">
    <location>
        <begin position="740"/>
        <end position="789"/>
    </location>
</feature>
<dbReference type="HOGENOM" id="CLU_003454_0_0_3"/>
<dbReference type="InterPro" id="IPR019775">
    <property type="entry name" value="WD40_repeat_CS"/>
</dbReference>
<dbReference type="Pfam" id="PF00400">
    <property type="entry name" value="WD40"/>
    <property type="match status" value="2"/>
</dbReference>
<evidence type="ECO:0000313" key="7">
    <source>
        <dbReference type="Proteomes" id="UP000010478"/>
    </source>
</evidence>
<feature type="coiled-coil region" evidence="4">
    <location>
        <begin position="422"/>
        <end position="452"/>
    </location>
</feature>
<dbReference type="PRINTS" id="PR00320">
    <property type="entry name" value="GPROTEINBRPT"/>
</dbReference>
<dbReference type="EC" id="2.7.11.7" evidence="6"/>
<dbReference type="SUPFAM" id="SSF50998">
    <property type="entry name" value="Quinoprotein alcohol dehydrogenase-like"/>
    <property type="match status" value="1"/>
</dbReference>
<dbReference type="EMBL" id="CP003614">
    <property type="protein sequence ID" value="AFZ07218.1"/>
    <property type="molecule type" value="Genomic_DNA"/>
</dbReference>
<evidence type="ECO:0000313" key="6">
    <source>
        <dbReference type="EMBL" id="AFZ07218.1"/>
    </source>
</evidence>
<dbReference type="PROSITE" id="PS50294">
    <property type="entry name" value="WD_REPEATS_REGION"/>
    <property type="match status" value="12"/>
</dbReference>
<feature type="repeat" description="WD" evidence="3">
    <location>
        <begin position="530"/>
        <end position="571"/>
    </location>
</feature>
<sequence>MKDYQYQVGGSLPANAPTYVTRKADEELYQALKAGEFCYVLNARQMGKSSLRVRTMQRLQAEGIACSSIDITEIGTSDITPEEWYAGAIDSIVSRLDLYDIFDLDEWWEQNSLLSNVKRFSKFIEQVLLNNISGNIVIFVDESDSLISLNFKIEDFFAVIRDCYNNRADKPDYGRLTFTMLGVATPSDLIQDKRRTPFNIGRGIELTGFQLAEAQPLAVGLETEAENSQALLEAVLYWTGGQPFLTQKVCKLLLNHANSASIQNPAEWVGNLVREKVIENWEGQDEPEHLKTIRDRILRSEQRASRLLGLYQQILQHNEIGTDDSPEQMELRLTGLVVKQSGKLKVYNPIYQSVFNLEWVEKQLANLRPYSQSFQAWIESDCQDESRLLRGKALQDAQNWAADKSLSDLDYQFLNASREVQQREVERELEAQRQANKILKEANQTLIKAEQLATYKVTQAQNLANVIQETAFSNESFRSGQIFQALLEALKAGEAFKQLDASAETTKQIRGRVIAALQQAVSAVKERNHLEGHSNSVRSVAFSPDGKTLASASFDNTIKLWNVETQKPSATLTGHRNSVRSVAFSPDGKTLASASSDKTIKLWNVETQKPIATFTWHSYSVDSIAFSPDGQTLASASSDNTIKLWNVETQKPSATLTGHSNQVRSVAFSPDGKTLASASSDNTIKLWNVETQKPIATLTGHSNQVLSVAFSPHGKTLASASFDNTIKLWHLESQKPITTLTGHSNSVLSVAFSPVGASLPSRIGKTLASASFDNTIKLWRLHSQTELITLTGHSNQVYSVAFSPDGKTLASASGDNTIKLWHLESQKPIATLTGHSNSVLSVAFSPDGQTLASGSSDNTIQLWHLESQTEVTTLTGHSNPVYSIAFSPDGKTLASASFDNTIKLWNVETQKPIATLTGHSNWVLSVAFSPDGKTLASASFDNTIKLWHLESQKPIATLTGHSNPVLSVAFSPEGKTLASASRDNTIKLWHLESQKPIATLTEHSNEVWSVAFSPDGKTLASASRDKTIKLWIWDVDKLMALGCNWISDYLRTNPKATEEDKQMCADYLNQPSIK</sequence>
<dbReference type="InterPro" id="IPR015943">
    <property type="entry name" value="WD40/YVTN_repeat-like_dom_sf"/>
</dbReference>
<dbReference type="Pfam" id="PF25173">
    <property type="entry name" value="Beta-prop_WDR3_1st"/>
    <property type="match status" value="1"/>
</dbReference>
<dbReference type="PROSITE" id="PS00678">
    <property type="entry name" value="WD_REPEATS_1"/>
    <property type="match status" value="5"/>
</dbReference>
<evidence type="ECO:0000256" key="3">
    <source>
        <dbReference type="PROSITE-ProRule" id="PRU00221"/>
    </source>
</evidence>
<feature type="repeat" description="WD" evidence="3">
    <location>
        <begin position="614"/>
        <end position="655"/>
    </location>
</feature>
<feature type="repeat" description="WD" evidence="3">
    <location>
        <begin position="958"/>
        <end position="999"/>
    </location>
</feature>
<keyword evidence="2" id="KW-0677">Repeat</keyword>
<dbReference type="PROSITE" id="PS50082">
    <property type="entry name" value="WD_REPEATS_2"/>
    <property type="match status" value="12"/>
</dbReference>
<evidence type="ECO:0000256" key="2">
    <source>
        <dbReference type="ARBA" id="ARBA00022737"/>
    </source>
</evidence>
<reference evidence="6 7" key="1">
    <citation type="submission" date="2012-05" db="EMBL/GenBank/DDBJ databases">
        <title>Finished chromosome of genome of Oscillatoria sp. PCC 7112.</title>
        <authorList>
            <consortium name="US DOE Joint Genome Institute"/>
            <person name="Gugger M."/>
            <person name="Coursin T."/>
            <person name="Rippka R."/>
            <person name="Tandeau De Marsac N."/>
            <person name="Huntemann M."/>
            <person name="Wei C.-L."/>
            <person name="Han J."/>
            <person name="Detter J.C."/>
            <person name="Han C."/>
            <person name="Tapia R."/>
            <person name="Davenport K."/>
            <person name="Daligault H."/>
            <person name="Erkkila T."/>
            <person name="Gu W."/>
            <person name="Munk A.C.C."/>
            <person name="Teshima H."/>
            <person name="Xu Y."/>
            <person name="Chain P."/>
            <person name="Chen A."/>
            <person name="Krypides N."/>
            <person name="Mavromatis K."/>
            <person name="Markowitz V."/>
            <person name="Szeto E."/>
            <person name="Ivanova N."/>
            <person name="Mikhailova N."/>
            <person name="Ovchinnikova G."/>
            <person name="Pagani I."/>
            <person name="Pati A."/>
            <person name="Goodwin L."/>
            <person name="Peters L."/>
            <person name="Pitluck S."/>
            <person name="Woyke T."/>
            <person name="Kerfeld C."/>
        </authorList>
    </citation>
    <scope>NUCLEOTIDE SEQUENCE [LARGE SCALE GENOMIC DNA]</scope>
    <source>
        <strain evidence="6 7">PCC 7112</strain>
    </source>
</reference>
<dbReference type="CDD" id="cd00200">
    <property type="entry name" value="WD40"/>
    <property type="match status" value="2"/>
</dbReference>
<feature type="repeat" description="WD" evidence="3">
    <location>
        <begin position="916"/>
        <end position="957"/>
    </location>
</feature>
<dbReference type="STRING" id="179408.Osc7112_2810"/>
<feature type="repeat" description="WD" evidence="3">
    <location>
        <begin position="656"/>
        <end position="697"/>
    </location>
</feature>
<keyword evidence="4" id="KW-0175">Coiled coil</keyword>
<dbReference type="eggNOG" id="COG2319">
    <property type="taxonomic scope" value="Bacteria"/>
</dbReference>
<dbReference type="InterPro" id="IPR011047">
    <property type="entry name" value="Quinoprotein_ADH-like_sf"/>
</dbReference>
<dbReference type="InterPro" id="IPR020472">
    <property type="entry name" value="WD40_PAC1"/>
</dbReference>
<keyword evidence="1 3" id="KW-0853">WD repeat</keyword>
<feature type="domain" description="EML-like second beta-propeller" evidence="5">
    <location>
        <begin position="541"/>
        <end position="696"/>
    </location>
</feature>
<dbReference type="Gene3D" id="3.40.50.300">
    <property type="entry name" value="P-loop containing nucleotide triphosphate hydrolases"/>
    <property type="match status" value="1"/>
</dbReference>
<feature type="repeat" description="WD" evidence="3">
    <location>
        <begin position="698"/>
        <end position="739"/>
    </location>
</feature>
<evidence type="ECO:0000256" key="4">
    <source>
        <dbReference type="SAM" id="Coils"/>
    </source>
</evidence>
<dbReference type="SMART" id="SM00320">
    <property type="entry name" value="WD40"/>
    <property type="match status" value="12"/>
</dbReference>
<dbReference type="Pfam" id="PF14516">
    <property type="entry name" value="AAA_35"/>
    <property type="match status" value="1"/>
</dbReference>
<dbReference type="KEGG" id="oni:Osc7112_2810"/>
<dbReference type="SUPFAM" id="SSF52540">
    <property type="entry name" value="P-loop containing nucleoside triphosphate hydrolases"/>
    <property type="match status" value="1"/>
</dbReference>
<evidence type="ECO:0000256" key="1">
    <source>
        <dbReference type="ARBA" id="ARBA00022574"/>
    </source>
</evidence>
<dbReference type="InterPro" id="IPR036322">
    <property type="entry name" value="WD40_repeat_dom_sf"/>
</dbReference>
<gene>
    <name evidence="6" type="ORF">Osc7112_2810</name>
</gene>
<dbReference type="AlphaFoldDB" id="K9VGI2"/>
<dbReference type="eggNOG" id="COG1672">
    <property type="taxonomic scope" value="Bacteria"/>
</dbReference>
<dbReference type="OrthoDB" id="580957at2"/>
<accession>K9VGI2</accession>
<keyword evidence="7" id="KW-1185">Reference proteome</keyword>
<dbReference type="PATRIC" id="fig|179408.3.peg.3449"/>
<dbReference type="GO" id="GO:0016905">
    <property type="term" value="F:myosin heavy chain kinase activity"/>
    <property type="evidence" value="ECO:0007669"/>
    <property type="project" value="UniProtKB-EC"/>
</dbReference>
<dbReference type="InterPro" id="IPR027417">
    <property type="entry name" value="P-loop_NTPase"/>
</dbReference>
<dbReference type="PANTHER" id="PTHR44129">
    <property type="entry name" value="WD REPEAT-CONTAINING PROTEIN POP1"/>
    <property type="match status" value="1"/>
</dbReference>
<protein>
    <submittedName>
        <fullName evidence="6">WD-40 repeat-containing protein</fullName>
        <ecNumber evidence="6">2.7.11.7</ecNumber>
    </submittedName>
</protein>
<dbReference type="Proteomes" id="UP000010478">
    <property type="component" value="Chromosome"/>
</dbReference>
<dbReference type="InterPro" id="IPR055442">
    <property type="entry name" value="Beta-prop_EML-like_2nd"/>
</dbReference>
<dbReference type="InterPro" id="IPR001680">
    <property type="entry name" value="WD40_rpt"/>
</dbReference>
<dbReference type="RefSeq" id="WP_015176502.1">
    <property type="nucleotide sequence ID" value="NC_019729.1"/>
</dbReference>